<comment type="caution">
    <text evidence="6">The sequence shown here is derived from an EMBL/GenBank/DDBJ whole genome shotgun (WGS) entry which is preliminary data.</text>
</comment>
<name>A0A162ILV0_9HYPO</name>
<sequence length="447" mass="49048">MSSAPAPDHRNLTRKMEETTLREEDKKDGVADNDASANTAAAAAAMMPELPAAKKQSFEEIMADLSKTPLFMTELNDQDQEANNDIAALQALNYEGTPLENGVDFKMRGNDCFKVRGFVDAREFYTKGIQILAAQERKRATAATTNAAAAAAAAAAADGTSTQNVSAVGTEDNDDNEEEVEQQRQVLEALYVNRAACHLELDNFRSCWLDCAAALRLNPANVKAYYRSARALLAVDRVEEAHHLTARGLALDPANVALAQTERDVSRRAAQLSEKAQQASQRKDLARRRRDLLQTALRARNIATRTTPHKPSDMQDARVELVPDPDDPTSSLVFPTVLLYPEHLETDFIKAFGETQTLEEHLGYVFPLPWDGDGAYTLGGVSCYVETKDGGVLKMGKRVPLLKVLATGKVEVVDEVVRIYVLPNDKAEAWITKFKKAKAAEMAKARS</sequence>
<evidence type="ECO:0000313" key="7">
    <source>
        <dbReference type="Proteomes" id="UP000078544"/>
    </source>
</evidence>
<dbReference type="AlphaFoldDB" id="A0A162ILV0"/>
<feature type="coiled-coil region" evidence="3">
    <location>
        <begin position="262"/>
        <end position="289"/>
    </location>
</feature>
<evidence type="ECO:0000256" key="1">
    <source>
        <dbReference type="ARBA" id="ARBA00022737"/>
    </source>
</evidence>
<feature type="domain" description="Cns1/TTC4 wheel" evidence="5">
    <location>
        <begin position="324"/>
        <end position="434"/>
    </location>
</feature>
<protein>
    <submittedName>
        <fullName evidence="6">Tetratricopeptide-like helical</fullName>
    </submittedName>
</protein>
<feature type="compositionally biased region" description="Acidic residues" evidence="4">
    <location>
        <begin position="171"/>
        <end position="180"/>
    </location>
</feature>
<dbReference type="Gene3D" id="1.25.40.10">
    <property type="entry name" value="Tetratricopeptide repeat domain"/>
    <property type="match status" value="1"/>
</dbReference>
<organism evidence="6 7">
    <name type="scientific">Moelleriella libera RCEF 2490</name>
    <dbReference type="NCBI Taxonomy" id="1081109"/>
    <lineage>
        <taxon>Eukaryota</taxon>
        <taxon>Fungi</taxon>
        <taxon>Dikarya</taxon>
        <taxon>Ascomycota</taxon>
        <taxon>Pezizomycotina</taxon>
        <taxon>Sordariomycetes</taxon>
        <taxon>Hypocreomycetidae</taxon>
        <taxon>Hypocreales</taxon>
        <taxon>Clavicipitaceae</taxon>
        <taxon>Moelleriella</taxon>
    </lineage>
</organism>
<dbReference type="GO" id="GO:0051879">
    <property type="term" value="F:Hsp90 protein binding"/>
    <property type="evidence" value="ECO:0007669"/>
    <property type="project" value="InterPro"/>
</dbReference>
<dbReference type="EMBL" id="AZGY01000009">
    <property type="protein sequence ID" value="KZZ95273.1"/>
    <property type="molecule type" value="Genomic_DNA"/>
</dbReference>
<accession>A0A162ILV0</accession>
<evidence type="ECO:0000256" key="2">
    <source>
        <dbReference type="ARBA" id="ARBA00022803"/>
    </source>
</evidence>
<keyword evidence="1" id="KW-0677">Repeat</keyword>
<dbReference type="InterPro" id="IPR044059">
    <property type="entry name" value="Csn1/TTC4_wheel"/>
</dbReference>
<dbReference type="InterPro" id="IPR011990">
    <property type="entry name" value="TPR-like_helical_dom_sf"/>
</dbReference>
<dbReference type="CDD" id="cd21381">
    <property type="entry name" value="CTWD_TTC4"/>
    <property type="match status" value="1"/>
</dbReference>
<feature type="region of interest" description="Disordered" evidence="4">
    <location>
        <begin position="161"/>
        <end position="180"/>
    </location>
</feature>
<feature type="region of interest" description="Disordered" evidence="4">
    <location>
        <begin position="1"/>
        <end position="40"/>
    </location>
</feature>
<evidence type="ECO:0000256" key="4">
    <source>
        <dbReference type="SAM" id="MobiDB-lite"/>
    </source>
</evidence>
<keyword evidence="3" id="KW-0175">Coiled coil</keyword>
<proteinExistence type="predicted"/>
<dbReference type="PANTHER" id="PTHR46035">
    <property type="entry name" value="TETRATRICOPEPTIDE REPEAT PROTEIN 4"/>
    <property type="match status" value="1"/>
</dbReference>
<dbReference type="GO" id="GO:0030544">
    <property type="term" value="F:Hsp70 protein binding"/>
    <property type="evidence" value="ECO:0007669"/>
    <property type="project" value="TreeGrafter"/>
</dbReference>
<evidence type="ECO:0000259" key="5">
    <source>
        <dbReference type="Pfam" id="PF18972"/>
    </source>
</evidence>
<dbReference type="GO" id="GO:0005634">
    <property type="term" value="C:nucleus"/>
    <property type="evidence" value="ECO:0007669"/>
    <property type="project" value="TreeGrafter"/>
</dbReference>
<dbReference type="GO" id="GO:0005829">
    <property type="term" value="C:cytosol"/>
    <property type="evidence" value="ECO:0007669"/>
    <property type="project" value="TreeGrafter"/>
</dbReference>
<dbReference type="GO" id="GO:0006457">
    <property type="term" value="P:protein folding"/>
    <property type="evidence" value="ECO:0007669"/>
    <property type="project" value="TreeGrafter"/>
</dbReference>
<evidence type="ECO:0000256" key="3">
    <source>
        <dbReference type="SAM" id="Coils"/>
    </source>
</evidence>
<dbReference type="Proteomes" id="UP000078544">
    <property type="component" value="Unassembled WGS sequence"/>
</dbReference>
<dbReference type="SUPFAM" id="SSF48452">
    <property type="entry name" value="TPR-like"/>
    <property type="match status" value="1"/>
</dbReference>
<dbReference type="PANTHER" id="PTHR46035:SF1">
    <property type="entry name" value="TETRATRICOPEPTIDE REPEAT PROTEIN 4"/>
    <property type="match status" value="1"/>
</dbReference>
<gene>
    <name evidence="6" type="ORF">AAL_04504</name>
</gene>
<feature type="compositionally biased region" description="Basic and acidic residues" evidence="4">
    <location>
        <begin position="7"/>
        <end position="30"/>
    </location>
</feature>
<keyword evidence="7" id="KW-1185">Reference proteome</keyword>
<keyword evidence="2" id="KW-0802">TPR repeat</keyword>
<dbReference type="Pfam" id="PF18972">
    <property type="entry name" value="Wheel"/>
    <property type="match status" value="1"/>
</dbReference>
<dbReference type="OrthoDB" id="420195at2759"/>
<reference evidence="6 7" key="1">
    <citation type="journal article" date="2016" name="Genome Biol. Evol.">
        <title>Divergent and convergent evolution of fungal pathogenicity.</title>
        <authorList>
            <person name="Shang Y."/>
            <person name="Xiao G."/>
            <person name="Zheng P."/>
            <person name="Cen K."/>
            <person name="Zhan S."/>
            <person name="Wang C."/>
        </authorList>
    </citation>
    <scope>NUCLEOTIDE SEQUENCE [LARGE SCALE GENOMIC DNA]</scope>
    <source>
        <strain evidence="6 7">RCEF 2490</strain>
    </source>
</reference>
<dbReference type="STRING" id="1081109.A0A162ILV0"/>
<evidence type="ECO:0000313" key="6">
    <source>
        <dbReference type="EMBL" id="KZZ95273.1"/>
    </source>
</evidence>